<comment type="caution">
    <text evidence="3">The sequence shown here is derived from an EMBL/GenBank/DDBJ whole genome shotgun (WGS) entry which is preliminary data.</text>
</comment>
<dbReference type="Pfam" id="PF03070">
    <property type="entry name" value="TENA_THI-4"/>
    <property type="match status" value="1"/>
</dbReference>
<comment type="pathway">
    <text evidence="1">Cofactor biosynthesis; thiamine diphosphate biosynthesis.</text>
</comment>
<reference evidence="3 4" key="1">
    <citation type="submission" date="2018-07" db="EMBL/GenBank/DDBJ databases">
        <title>Genomic Encyclopedia of Type Strains, Phase IV (KMG-IV): sequencing the most valuable type-strain genomes for metagenomic binning, comparative biology and taxonomic classification.</title>
        <authorList>
            <person name="Goeker M."/>
        </authorList>
    </citation>
    <scope>NUCLEOTIDE SEQUENCE [LARGE SCALE GENOMIC DNA]</scope>
    <source>
        <strain evidence="3 4">DSM 44290</strain>
    </source>
</reference>
<proteinExistence type="predicted"/>
<dbReference type="RefSeq" id="WP_068005511.1">
    <property type="nucleotide sequence ID" value="NZ_QQBC01000012.1"/>
</dbReference>
<accession>A0A370HWL8</accession>
<evidence type="ECO:0000313" key="3">
    <source>
        <dbReference type="EMBL" id="RDI62878.1"/>
    </source>
</evidence>
<feature type="domain" description="Thiaminase-2/PQQC" evidence="2">
    <location>
        <begin position="26"/>
        <end position="138"/>
    </location>
</feature>
<evidence type="ECO:0000313" key="4">
    <source>
        <dbReference type="Proteomes" id="UP000254869"/>
    </source>
</evidence>
<organism evidence="3 4">
    <name type="scientific">Nocardia pseudobrasiliensis</name>
    <dbReference type="NCBI Taxonomy" id="45979"/>
    <lineage>
        <taxon>Bacteria</taxon>
        <taxon>Bacillati</taxon>
        <taxon>Actinomycetota</taxon>
        <taxon>Actinomycetes</taxon>
        <taxon>Mycobacteriales</taxon>
        <taxon>Nocardiaceae</taxon>
        <taxon>Nocardia</taxon>
    </lineage>
</organism>
<keyword evidence="4" id="KW-1185">Reference proteome</keyword>
<dbReference type="STRING" id="1210086.GCA_001613105_06317"/>
<dbReference type="Proteomes" id="UP000254869">
    <property type="component" value="Unassembled WGS sequence"/>
</dbReference>
<dbReference type="InterPro" id="IPR016084">
    <property type="entry name" value="Haem_Oase-like_multi-hlx"/>
</dbReference>
<dbReference type="InterPro" id="IPR004305">
    <property type="entry name" value="Thiaminase-2/PQQC"/>
</dbReference>
<gene>
    <name evidence="3" type="ORF">DFR76_112196</name>
</gene>
<evidence type="ECO:0000256" key="1">
    <source>
        <dbReference type="ARBA" id="ARBA00004948"/>
    </source>
</evidence>
<dbReference type="SUPFAM" id="SSF48613">
    <property type="entry name" value="Heme oxygenase-like"/>
    <property type="match status" value="1"/>
</dbReference>
<name>A0A370HWL8_9NOCA</name>
<dbReference type="Gene3D" id="1.20.910.10">
    <property type="entry name" value="Heme oxygenase-like"/>
    <property type="match status" value="1"/>
</dbReference>
<protein>
    <submittedName>
        <fullName evidence="3">TENA/THI-4/PQQC family protein</fullName>
    </submittedName>
</protein>
<evidence type="ECO:0000259" key="2">
    <source>
        <dbReference type="Pfam" id="PF03070"/>
    </source>
</evidence>
<sequence>MDDSAARAKELVQRAYAEITAAPNRFLDLLEAGELPRERLNSLAGEEYHIVRSDLRSFAHFVTRYPDPPAADFFLTLAGGESGALRLLLGFGAGLGLDEQWLRTYRPRPLAQAYPAYIAQRALVGSASGTALAMLANLDEWGGYCARAADALVARYGLGEDEVGFFRYFAASPPGFAEQATDVVAQGLRAGDDPEQALHEARTLHVFETAFWNSLVED</sequence>
<dbReference type="EMBL" id="QQBC01000012">
    <property type="protein sequence ID" value="RDI62878.1"/>
    <property type="molecule type" value="Genomic_DNA"/>
</dbReference>
<dbReference type="AlphaFoldDB" id="A0A370HWL8"/>